<feature type="compositionally biased region" description="Low complexity" evidence="1">
    <location>
        <begin position="177"/>
        <end position="187"/>
    </location>
</feature>
<keyword evidence="4" id="KW-1185">Reference proteome</keyword>
<proteinExistence type="predicted"/>
<feature type="signal peptide" evidence="2">
    <location>
        <begin position="1"/>
        <end position="29"/>
    </location>
</feature>
<keyword evidence="2" id="KW-0732">Signal</keyword>
<feature type="compositionally biased region" description="Polar residues" evidence="1">
    <location>
        <begin position="134"/>
        <end position="143"/>
    </location>
</feature>
<dbReference type="PROSITE" id="PS51257">
    <property type="entry name" value="PROKAR_LIPOPROTEIN"/>
    <property type="match status" value="1"/>
</dbReference>
<dbReference type="Proteomes" id="UP000192578">
    <property type="component" value="Unassembled WGS sequence"/>
</dbReference>
<feature type="region of interest" description="Disordered" evidence="1">
    <location>
        <begin position="133"/>
        <end position="224"/>
    </location>
</feature>
<dbReference type="EMBL" id="MTYJ01000096">
    <property type="protein sequence ID" value="OQV14978.1"/>
    <property type="molecule type" value="Genomic_DNA"/>
</dbReference>
<evidence type="ECO:0000256" key="2">
    <source>
        <dbReference type="SAM" id="SignalP"/>
    </source>
</evidence>
<organism evidence="3 4">
    <name type="scientific">Hypsibius exemplaris</name>
    <name type="common">Freshwater tardigrade</name>
    <dbReference type="NCBI Taxonomy" id="2072580"/>
    <lineage>
        <taxon>Eukaryota</taxon>
        <taxon>Metazoa</taxon>
        <taxon>Ecdysozoa</taxon>
        <taxon>Tardigrada</taxon>
        <taxon>Eutardigrada</taxon>
        <taxon>Parachela</taxon>
        <taxon>Hypsibioidea</taxon>
        <taxon>Hypsibiidae</taxon>
        <taxon>Hypsibius</taxon>
    </lineage>
</organism>
<gene>
    <name evidence="3" type="ORF">BV898_10879</name>
</gene>
<sequence length="224" mass="23334">MRKSLTWITISILLACLISLAEFMPTATAFVLQDSQSVNLQTRSKRQSPDLTSLIIAGARDILNSGGGEAIRNSPDKTSALMSYVKQFAVRKVLGDGVVGQVLGRGLFGQNAVATTTQPSVGFFNRLFGGGATSAPSSNSKNSGDSHPDDNNGPHVSISGGSNNSDKRTNTADHSSNNGNNNNNNNNRDTAPVRDSNTGGSSSKSKTEDVSSGILASIAKKFSG</sequence>
<reference evidence="4" key="1">
    <citation type="submission" date="2017-01" db="EMBL/GenBank/DDBJ databases">
        <title>Comparative genomics of anhydrobiosis in the tardigrade Hypsibius dujardini.</title>
        <authorList>
            <person name="Yoshida Y."/>
            <person name="Koutsovoulos G."/>
            <person name="Laetsch D."/>
            <person name="Stevens L."/>
            <person name="Kumar S."/>
            <person name="Horikawa D."/>
            <person name="Ishino K."/>
            <person name="Komine S."/>
            <person name="Tomita M."/>
            <person name="Blaxter M."/>
            <person name="Arakawa K."/>
        </authorList>
    </citation>
    <scope>NUCLEOTIDE SEQUENCE [LARGE SCALE GENOMIC DNA]</scope>
    <source>
        <strain evidence="4">Z151</strain>
    </source>
</reference>
<feature type="chain" id="PRO_5013365983" evidence="2">
    <location>
        <begin position="30"/>
        <end position="224"/>
    </location>
</feature>
<accession>A0A1W0WIE1</accession>
<dbReference type="AlphaFoldDB" id="A0A1W0WIE1"/>
<name>A0A1W0WIE1_HYPEX</name>
<evidence type="ECO:0000313" key="3">
    <source>
        <dbReference type="EMBL" id="OQV14978.1"/>
    </source>
</evidence>
<evidence type="ECO:0000256" key="1">
    <source>
        <dbReference type="SAM" id="MobiDB-lite"/>
    </source>
</evidence>
<protein>
    <submittedName>
        <fullName evidence="3">Uncharacterized protein</fullName>
    </submittedName>
</protein>
<comment type="caution">
    <text evidence="3">The sequence shown here is derived from an EMBL/GenBank/DDBJ whole genome shotgun (WGS) entry which is preliminary data.</text>
</comment>
<evidence type="ECO:0000313" key="4">
    <source>
        <dbReference type="Proteomes" id="UP000192578"/>
    </source>
</evidence>